<accession>B9XG91</accession>
<protein>
    <submittedName>
        <fullName evidence="1">Uncharacterized protein</fullName>
    </submittedName>
</protein>
<evidence type="ECO:0000313" key="2">
    <source>
        <dbReference type="Proteomes" id="UP000003688"/>
    </source>
</evidence>
<gene>
    <name evidence="1" type="ORF">Cflav_PD3970</name>
</gene>
<organism evidence="1 2">
    <name type="scientific">Pedosphaera parvula (strain Ellin514)</name>
    <dbReference type="NCBI Taxonomy" id="320771"/>
    <lineage>
        <taxon>Bacteria</taxon>
        <taxon>Pseudomonadati</taxon>
        <taxon>Verrucomicrobiota</taxon>
        <taxon>Pedosphaerae</taxon>
        <taxon>Pedosphaerales</taxon>
        <taxon>Pedosphaeraceae</taxon>
        <taxon>Pedosphaera</taxon>
    </lineage>
</organism>
<keyword evidence="2" id="KW-1185">Reference proteome</keyword>
<dbReference type="STRING" id="320771.Cflav_PD3970"/>
<comment type="caution">
    <text evidence="1">The sequence shown here is derived from an EMBL/GenBank/DDBJ whole genome shotgun (WGS) entry which is preliminary data.</text>
</comment>
<proteinExistence type="predicted"/>
<evidence type="ECO:0000313" key="1">
    <source>
        <dbReference type="EMBL" id="EEF61253.1"/>
    </source>
</evidence>
<reference evidence="1 2" key="1">
    <citation type="journal article" date="2011" name="J. Bacteriol.">
        <title>Genome sequence of 'Pedosphaera parvula' Ellin514, an aerobic Verrucomicrobial isolate from pasture soil.</title>
        <authorList>
            <person name="Kant R."/>
            <person name="van Passel M.W."/>
            <person name="Sangwan P."/>
            <person name="Palva A."/>
            <person name="Lucas S."/>
            <person name="Copeland A."/>
            <person name="Lapidus A."/>
            <person name="Glavina Del Rio T."/>
            <person name="Dalin E."/>
            <person name="Tice H."/>
            <person name="Bruce D."/>
            <person name="Goodwin L."/>
            <person name="Pitluck S."/>
            <person name="Chertkov O."/>
            <person name="Larimer F.W."/>
            <person name="Land M.L."/>
            <person name="Hauser L."/>
            <person name="Brettin T.S."/>
            <person name="Detter J.C."/>
            <person name="Han S."/>
            <person name="de Vos W.M."/>
            <person name="Janssen P.H."/>
            <person name="Smidt H."/>
        </authorList>
    </citation>
    <scope>NUCLEOTIDE SEQUENCE [LARGE SCALE GENOMIC DNA]</scope>
    <source>
        <strain evidence="1 2">Ellin514</strain>
    </source>
</reference>
<sequence>MGSHKDDITVHEWGTFTSVQGGDGILLSWKPLQTSKLPGFVHNWTKPGLNLQAGGLFAFGKGSMMSLQRMETPVIYFYGKQEQTVDVTVQFPRGIITEWYPQVAEIGPSFVPRNSTLTSADRMIHQVGALTNVSLADYFGAKDVTNSMAHWANIQISPKASSRGASSELLTDASGSHYFAARATDSLLARTRSLSPTNSAYEYDKFLFYRGVGNFATPLKVTMPSEDHITLTNNDASALPHLFVITVSGQSGKFSHLASLAPHQSISVPFDKAASLLPMETFKKDLAKELASSLVAQGLFPKEAKAMVNTWKDSWLEEEGMRVLYILPRPWTDGTLPITIKPQPKELVRVMVGRAEIIPPDIQHNLAAKLLKAGQGDAQAGDEAQAALKKLGRFAEPAFYKALESISFTNMDNSRLQALLTKVKASD</sequence>
<dbReference type="AlphaFoldDB" id="B9XG91"/>
<name>B9XG91_PEDPL</name>
<dbReference type="Proteomes" id="UP000003688">
    <property type="component" value="Unassembled WGS sequence"/>
</dbReference>
<dbReference type="EMBL" id="ABOX02000011">
    <property type="protein sequence ID" value="EEF61253.1"/>
    <property type="molecule type" value="Genomic_DNA"/>
</dbReference>